<reference evidence="10" key="1">
    <citation type="submission" date="2025-08" db="UniProtKB">
        <authorList>
            <consortium name="RefSeq"/>
        </authorList>
    </citation>
    <scope>IDENTIFICATION</scope>
    <source>
        <strain evidence="10">15112-1751.03</strain>
        <tissue evidence="10">Whole Adult</tissue>
    </source>
</reference>
<evidence type="ECO:0000256" key="4">
    <source>
        <dbReference type="ARBA" id="ARBA00024421"/>
    </source>
</evidence>
<evidence type="ECO:0000256" key="5">
    <source>
        <dbReference type="ARBA" id="ARBA00032325"/>
    </source>
</evidence>
<dbReference type="Proteomes" id="UP000515160">
    <property type="component" value="Chromosome 3"/>
</dbReference>
<dbReference type="GO" id="GO:0034511">
    <property type="term" value="F:U3 snoRNA binding"/>
    <property type="evidence" value="ECO:0007669"/>
    <property type="project" value="InterPro"/>
</dbReference>
<comment type="similarity">
    <text evidence="2">Belongs to the UTP25 family.</text>
</comment>
<keyword evidence="3" id="KW-0539">Nucleus</keyword>
<dbReference type="PANTHER" id="PTHR12933">
    <property type="entry name" value="ORF PROTEIN-RELATED"/>
    <property type="match status" value="1"/>
</dbReference>
<gene>
    <name evidence="10" type="primary">LOC117570204</name>
</gene>
<evidence type="ECO:0000313" key="10">
    <source>
        <dbReference type="RefSeq" id="XP_034107583.1"/>
    </source>
</evidence>
<dbReference type="Pfam" id="PF22916">
    <property type="entry name" value="UTP25_NTPase-like"/>
    <property type="match status" value="1"/>
</dbReference>
<dbReference type="GO" id="GO:0032040">
    <property type="term" value="C:small-subunit processome"/>
    <property type="evidence" value="ECO:0007669"/>
    <property type="project" value="TreeGrafter"/>
</dbReference>
<dbReference type="GO" id="GO:0000462">
    <property type="term" value="P:maturation of SSU-rRNA from tricistronic rRNA transcript (SSU-rRNA, 5.8S rRNA, LSU-rRNA)"/>
    <property type="evidence" value="ECO:0007669"/>
    <property type="project" value="TreeGrafter"/>
</dbReference>
<organism evidence="9 10">
    <name type="scientific">Drosophila albomicans</name>
    <name type="common">Fruit fly</name>
    <dbReference type="NCBI Taxonomy" id="7291"/>
    <lineage>
        <taxon>Eukaryota</taxon>
        <taxon>Metazoa</taxon>
        <taxon>Ecdysozoa</taxon>
        <taxon>Arthropoda</taxon>
        <taxon>Hexapoda</taxon>
        <taxon>Insecta</taxon>
        <taxon>Pterygota</taxon>
        <taxon>Neoptera</taxon>
        <taxon>Endopterygota</taxon>
        <taxon>Diptera</taxon>
        <taxon>Brachycera</taxon>
        <taxon>Muscomorpha</taxon>
        <taxon>Ephydroidea</taxon>
        <taxon>Drosophilidae</taxon>
        <taxon>Drosophila</taxon>
    </lineage>
</organism>
<dbReference type="RefSeq" id="XP_034107583.1">
    <property type="nucleotide sequence ID" value="XM_034251692.2"/>
</dbReference>
<dbReference type="OrthoDB" id="10264378at2759"/>
<keyword evidence="9" id="KW-1185">Reference proteome</keyword>
<evidence type="ECO:0000256" key="6">
    <source>
        <dbReference type="SAM" id="MobiDB-lite"/>
    </source>
</evidence>
<evidence type="ECO:0000259" key="8">
    <source>
        <dbReference type="Pfam" id="PF22916"/>
    </source>
</evidence>
<dbReference type="Pfam" id="PF06862">
    <property type="entry name" value="Utp25_C"/>
    <property type="match status" value="1"/>
</dbReference>
<feature type="domain" description="UTP25 NTP hydrolase-like" evidence="8">
    <location>
        <begin position="218"/>
        <end position="492"/>
    </location>
</feature>
<evidence type="ECO:0000256" key="1">
    <source>
        <dbReference type="ARBA" id="ARBA00004604"/>
    </source>
</evidence>
<sequence length="694" mass="80798">MRGKQRNRGSQPKRKSTPLHKADKFSRNNKFIQRSRQMEKSYTTQTQFHKDTTSDNINMCVDLLPSIKEDANTCYEQLVDQYSAANTALEVKEDNAIILTANTKDPDSDKDESNTSNLKPCNSFTKRFDFELSSDDITDLISNERNIYKFKWSEIGDFRVEIPKLKSLNTTNANYNRPPIATKSADLQVLEVKSQLCQNVRYPLSALEMQVFHCANNYLDIYYPRRTHDNAEEIRYAYCLHVVNHMLKSRLLILRNNEKIAGLAKDPNLLSSEVSIPDALRDQGLTRMKVLIILPFRESALKTVQNIGNLMFANHKDKKNGLPIARYERFINDFSGDTIYFPKTNPKPRDYEQTFAGNTDDNFKIGIRFTKKTMSLYSDISSSDILIASPLALRMIINDKEQDFDFLNSIELLVIDQAELFMAQNWENLLYVLDHLHLQPQKLPDTNCQRVRSYCLNGTSRFYRQTLFFASHELPEFRGLMNNKCHNYQGRVRITNKIQVGDISNVVTPIEQVFQRIDCSSVESAFNDRFQYFVRHILPQFTRSGQSHCLIYVPSYFDYVRLRNHFKNEMVNYVQISEYTKKEKISRARDIFFHSGAQFMLYSERAHFFRRTRIKGVRNLIFYQPPNFPSFYSELINLMLETNQNPRDGLQNVMNVKILFTKYDVLSLSNIVGNENAMKVISGLSDSYSFSNNE</sequence>
<dbReference type="GeneID" id="117570204"/>
<evidence type="ECO:0000259" key="7">
    <source>
        <dbReference type="Pfam" id="PF06862"/>
    </source>
</evidence>
<name>A0A6P8X6U3_DROAB</name>
<dbReference type="InterPro" id="IPR053940">
    <property type="entry name" value="UTP25_NTPase-like"/>
</dbReference>
<feature type="domain" description="UTP25 C-terminal" evidence="7">
    <location>
        <begin position="503"/>
        <end position="690"/>
    </location>
</feature>
<dbReference type="PANTHER" id="PTHR12933:SF0">
    <property type="entry name" value="U3 SMALL NUCLEOLAR RNA-ASSOCIATED PROTEIN 25 HOMOLOG"/>
    <property type="match status" value="1"/>
</dbReference>
<dbReference type="AlphaFoldDB" id="A0A6P8X6U3"/>
<proteinExistence type="inferred from homology"/>
<accession>A0A6P8X6U3</accession>
<feature type="compositionally biased region" description="Basic residues" evidence="6">
    <location>
        <begin position="1"/>
        <end position="18"/>
    </location>
</feature>
<dbReference type="Gene3D" id="3.40.50.300">
    <property type="entry name" value="P-loop containing nucleotide triphosphate hydrolases"/>
    <property type="match status" value="1"/>
</dbReference>
<comment type="subcellular location">
    <subcellularLocation>
        <location evidence="1">Nucleus</location>
        <location evidence="1">Nucleolus</location>
    </subcellularLocation>
</comment>
<evidence type="ECO:0000313" key="9">
    <source>
        <dbReference type="Proteomes" id="UP000515160"/>
    </source>
</evidence>
<feature type="compositionally biased region" description="Polar residues" evidence="6">
    <location>
        <begin position="28"/>
        <end position="47"/>
    </location>
</feature>
<dbReference type="InterPro" id="IPR027417">
    <property type="entry name" value="P-loop_NTPase"/>
</dbReference>
<evidence type="ECO:0000256" key="3">
    <source>
        <dbReference type="ARBA" id="ARBA00023242"/>
    </source>
</evidence>
<protein>
    <recommendedName>
        <fullName evidence="4">U3 small nucleolar RNA-associated protein 25 homolog</fullName>
    </recommendedName>
    <alternativeName>
        <fullName evidence="5">UTP25 small subunit processor component</fullName>
    </alternativeName>
</protein>
<feature type="region of interest" description="Disordered" evidence="6">
    <location>
        <begin position="1"/>
        <end position="49"/>
    </location>
</feature>
<dbReference type="GO" id="GO:0019843">
    <property type="term" value="F:rRNA binding"/>
    <property type="evidence" value="ECO:0007669"/>
    <property type="project" value="TreeGrafter"/>
</dbReference>
<dbReference type="InterPro" id="IPR053939">
    <property type="entry name" value="UTP25_C"/>
</dbReference>
<dbReference type="InterPro" id="IPR010678">
    <property type="entry name" value="UTP25"/>
</dbReference>
<evidence type="ECO:0000256" key="2">
    <source>
        <dbReference type="ARBA" id="ARBA00009223"/>
    </source>
</evidence>